<dbReference type="PROSITE" id="PS51354">
    <property type="entry name" value="GLUTAREDOXIN_2"/>
    <property type="match status" value="1"/>
</dbReference>
<evidence type="ECO:0000313" key="6">
    <source>
        <dbReference type="EMBL" id="RWR82752.1"/>
    </source>
</evidence>
<evidence type="ECO:0000313" key="7">
    <source>
        <dbReference type="Proteomes" id="UP000283530"/>
    </source>
</evidence>
<dbReference type="InterPro" id="IPR036249">
    <property type="entry name" value="Thioredoxin-like_sf"/>
</dbReference>
<name>A0A443NW96_9MAGN</name>
<sequence>MTEMQGISCRPLVERRRTTATTTSTMPLSIDVEETTEARIRRLISENPLIIFSRSSCCMCHVMRRLLATLGVHPTVIELDDAEMGLARAALGAEDSGEGASSGGPAVFIGGSHVGGMEGLMALHLSGRLLPMLREAETRTGFFFLHRFGHGRGCGSSSVTRRGDSGEENLRRLFTARWGPAENRTQIEAWLRFLLSKRFSLWSVTATRGSGGSRRNQIFRSTSAIRSSDQQLVWTTW</sequence>
<keyword evidence="4" id="KW-0676">Redox-active center</keyword>
<dbReference type="AlphaFoldDB" id="A0A443NW96"/>
<protein>
    <submittedName>
        <fullName evidence="6">Glutaredoxin-C6-like protein</fullName>
    </submittedName>
</protein>
<dbReference type="Proteomes" id="UP000283530">
    <property type="component" value="Unassembled WGS sequence"/>
</dbReference>
<dbReference type="InterPro" id="IPR002109">
    <property type="entry name" value="Glutaredoxin"/>
</dbReference>
<dbReference type="CDD" id="cd03419">
    <property type="entry name" value="GRX_GRXh_1_2_like"/>
    <property type="match status" value="1"/>
</dbReference>
<evidence type="ECO:0000259" key="5">
    <source>
        <dbReference type="Pfam" id="PF00462"/>
    </source>
</evidence>
<reference evidence="6 7" key="1">
    <citation type="journal article" date="2019" name="Nat. Plants">
        <title>Stout camphor tree genome fills gaps in understanding of flowering plant genome evolution.</title>
        <authorList>
            <person name="Chaw S.M."/>
            <person name="Liu Y.C."/>
            <person name="Wu Y.W."/>
            <person name="Wang H.Y."/>
            <person name="Lin C.I."/>
            <person name="Wu C.S."/>
            <person name="Ke H.M."/>
            <person name="Chang L.Y."/>
            <person name="Hsu C.Y."/>
            <person name="Yang H.T."/>
            <person name="Sudianto E."/>
            <person name="Hsu M.H."/>
            <person name="Wu K.P."/>
            <person name="Wang L.N."/>
            <person name="Leebens-Mack J.H."/>
            <person name="Tsai I.J."/>
        </authorList>
    </citation>
    <scope>NUCLEOTIDE SEQUENCE [LARGE SCALE GENOMIC DNA]</scope>
    <source>
        <strain evidence="7">cv. Chaw 1501</strain>
        <tissue evidence="6">Young leaves</tissue>
    </source>
</reference>
<dbReference type="SUPFAM" id="SSF52833">
    <property type="entry name" value="Thioredoxin-like"/>
    <property type="match status" value="1"/>
</dbReference>
<dbReference type="Pfam" id="PF00462">
    <property type="entry name" value="Glutaredoxin"/>
    <property type="match status" value="1"/>
</dbReference>
<comment type="similarity">
    <text evidence="2">Belongs to the glutaredoxin family. CC-type subfamily.</text>
</comment>
<dbReference type="STRING" id="337451.A0A443NW96"/>
<dbReference type="GO" id="GO:0005737">
    <property type="term" value="C:cytoplasm"/>
    <property type="evidence" value="ECO:0007669"/>
    <property type="project" value="UniProtKB-SubCell"/>
</dbReference>
<keyword evidence="7" id="KW-1185">Reference proteome</keyword>
<evidence type="ECO:0000256" key="1">
    <source>
        <dbReference type="ARBA" id="ARBA00004496"/>
    </source>
</evidence>
<dbReference type="NCBIfam" id="TIGR02189">
    <property type="entry name" value="GlrX-like_plant"/>
    <property type="match status" value="1"/>
</dbReference>
<evidence type="ECO:0000256" key="3">
    <source>
        <dbReference type="ARBA" id="ARBA00022490"/>
    </source>
</evidence>
<comment type="caution">
    <text evidence="6">The sequence shown here is derived from an EMBL/GenBank/DDBJ whole genome shotgun (WGS) entry which is preliminary data.</text>
</comment>
<dbReference type="EMBL" id="QPKB01000004">
    <property type="protein sequence ID" value="RWR82752.1"/>
    <property type="molecule type" value="Genomic_DNA"/>
</dbReference>
<proteinExistence type="inferred from homology"/>
<accession>A0A443NW96</accession>
<comment type="subcellular location">
    <subcellularLocation>
        <location evidence="1">Cytoplasm</location>
    </subcellularLocation>
</comment>
<keyword evidence="3" id="KW-0963">Cytoplasm</keyword>
<evidence type="ECO:0000256" key="4">
    <source>
        <dbReference type="ARBA" id="ARBA00023284"/>
    </source>
</evidence>
<dbReference type="PANTHER" id="PTHR10168">
    <property type="entry name" value="GLUTAREDOXIN"/>
    <property type="match status" value="1"/>
</dbReference>
<feature type="domain" description="Glutaredoxin" evidence="5">
    <location>
        <begin position="50"/>
        <end position="114"/>
    </location>
</feature>
<dbReference type="OrthoDB" id="418495at2759"/>
<organism evidence="6 7">
    <name type="scientific">Cinnamomum micranthum f. kanehirae</name>
    <dbReference type="NCBI Taxonomy" id="337451"/>
    <lineage>
        <taxon>Eukaryota</taxon>
        <taxon>Viridiplantae</taxon>
        <taxon>Streptophyta</taxon>
        <taxon>Embryophyta</taxon>
        <taxon>Tracheophyta</taxon>
        <taxon>Spermatophyta</taxon>
        <taxon>Magnoliopsida</taxon>
        <taxon>Magnoliidae</taxon>
        <taxon>Laurales</taxon>
        <taxon>Lauraceae</taxon>
        <taxon>Cinnamomum</taxon>
    </lineage>
</organism>
<dbReference type="InterPro" id="IPR011905">
    <property type="entry name" value="GlrX-like_pln_2"/>
</dbReference>
<evidence type="ECO:0000256" key="2">
    <source>
        <dbReference type="ARBA" id="ARBA00007568"/>
    </source>
</evidence>
<dbReference type="Gene3D" id="3.40.30.10">
    <property type="entry name" value="Glutaredoxin"/>
    <property type="match status" value="1"/>
</dbReference>
<gene>
    <name evidence="6" type="ORF">CKAN_01148700</name>
</gene>